<dbReference type="SUPFAM" id="SSF52402">
    <property type="entry name" value="Adenine nucleotide alpha hydrolases-like"/>
    <property type="match status" value="1"/>
</dbReference>
<dbReference type="Proteomes" id="UP000014760">
    <property type="component" value="Unassembled WGS sequence"/>
</dbReference>
<dbReference type="SUPFAM" id="SSF54810">
    <property type="entry name" value="GMP synthetase C-terminal dimerisation domain"/>
    <property type="match status" value="2"/>
</dbReference>
<keyword evidence="6 11" id="KW-0332">GMP biosynthesis</keyword>
<dbReference type="Gene3D" id="3.30.300.10">
    <property type="match status" value="2"/>
</dbReference>
<comment type="subunit">
    <text evidence="2">Homodimer.</text>
</comment>
<feature type="domain" description="GMPS ATP-PPase" evidence="12">
    <location>
        <begin position="201"/>
        <end position="417"/>
    </location>
</feature>
<dbReference type="EC" id="6.3.5.2" evidence="3"/>
<evidence type="ECO:0000313" key="15">
    <source>
        <dbReference type="Proteomes" id="UP000014760"/>
    </source>
</evidence>
<keyword evidence="9" id="KW-0315">Glutamine amidotransferase</keyword>
<dbReference type="PRINTS" id="PR00096">
    <property type="entry name" value="GATASE"/>
</dbReference>
<evidence type="ECO:0000256" key="11">
    <source>
        <dbReference type="PROSITE-ProRule" id="PRU00886"/>
    </source>
</evidence>
<reference evidence="14" key="3">
    <citation type="submission" date="2015-06" db="UniProtKB">
        <authorList>
            <consortium name="EnsemblMetazoa"/>
        </authorList>
    </citation>
    <scope>IDENTIFICATION</scope>
</reference>
<dbReference type="OrthoDB" id="1724632at2759"/>
<dbReference type="SUPFAM" id="SSF52317">
    <property type="entry name" value="Class I glutamine amidotransferase-like"/>
    <property type="match status" value="1"/>
</dbReference>
<reference evidence="15" key="1">
    <citation type="submission" date="2012-12" db="EMBL/GenBank/DDBJ databases">
        <authorList>
            <person name="Hellsten U."/>
            <person name="Grimwood J."/>
            <person name="Chapman J.A."/>
            <person name="Shapiro H."/>
            <person name="Aerts A."/>
            <person name="Otillar R.P."/>
            <person name="Terry A.Y."/>
            <person name="Boore J.L."/>
            <person name="Simakov O."/>
            <person name="Marletaz F."/>
            <person name="Cho S.-J."/>
            <person name="Edsinger-Gonzales E."/>
            <person name="Havlak P."/>
            <person name="Kuo D.-H."/>
            <person name="Larsson T."/>
            <person name="Lv J."/>
            <person name="Arendt D."/>
            <person name="Savage R."/>
            <person name="Osoegawa K."/>
            <person name="de Jong P."/>
            <person name="Lindberg D.R."/>
            <person name="Seaver E.C."/>
            <person name="Weisblat D.A."/>
            <person name="Putnam N.H."/>
            <person name="Grigoriev I.V."/>
            <person name="Rokhsar D.S."/>
        </authorList>
    </citation>
    <scope>NUCLEOTIDE SEQUENCE</scope>
    <source>
        <strain evidence="15">I ESC-2004</strain>
    </source>
</reference>
<evidence type="ECO:0000259" key="12">
    <source>
        <dbReference type="PROSITE" id="PS51553"/>
    </source>
</evidence>
<evidence type="ECO:0000256" key="7">
    <source>
        <dbReference type="ARBA" id="ARBA00022755"/>
    </source>
</evidence>
<evidence type="ECO:0000256" key="8">
    <source>
        <dbReference type="ARBA" id="ARBA00022840"/>
    </source>
</evidence>
<dbReference type="GO" id="GO:0003921">
    <property type="term" value="F:GMP synthase activity"/>
    <property type="evidence" value="ECO:0007669"/>
    <property type="project" value="InterPro"/>
</dbReference>
<dbReference type="GO" id="GO:0005524">
    <property type="term" value="F:ATP binding"/>
    <property type="evidence" value="ECO:0007669"/>
    <property type="project" value="UniProtKB-UniRule"/>
</dbReference>
<dbReference type="EMBL" id="KB307090">
    <property type="protein sequence ID" value="ELT99234.1"/>
    <property type="molecule type" value="Genomic_DNA"/>
</dbReference>
<dbReference type="GO" id="GO:0005829">
    <property type="term" value="C:cytosol"/>
    <property type="evidence" value="ECO:0007669"/>
    <property type="project" value="TreeGrafter"/>
</dbReference>
<dbReference type="FunFam" id="3.30.300.10:FF:000008">
    <property type="entry name" value="GMP synthase [glutamine-hydrolyzing]"/>
    <property type="match status" value="1"/>
</dbReference>
<dbReference type="PANTHER" id="PTHR11922:SF2">
    <property type="entry name" value="GMP SYNTHASE [GLUTAMINE-HYDROLYZING]"/>
    <property type="match status" value="1"/>
</dbReference>
<sequence>MASNGMETREKIAILDAGAQYGKVIDRKVRELKVESDILPLSTSAASLKASKYKAIIISGGPNSVYASDAPEYDPALFTCGIPLLGICYGMQMLNKELRGTVQKCESRSDGQYDIQVESKCPIFKGLKKEQSVLLTHGDSILKVADGLKVIATHGKVVVGVANEKAKLYGLQFHPEVDLSDNGIVMMKNFLFEVAKCKGSFCMKGREAACIDYIKETVGDHKVLMLVSGGVDSTVCAALLHKALKKDQVIALHIDHGFMRKDESAKVIESLKGLGMQIRSVNAAHTFFTASTTVQCAEAAHRRRKTQPLNQTCDPEEKRKIIGDTFMNVSSEVYLGQGRRPTDTDLAIMTHFHRAGTLRPDLIESASELASNKADAIKTHHNDTDLGRVVEPLKEFHKDEVRAIGRDLGLTSDLVDRHPFPGPGLAIRVLCMDEPFIEKEREFSETQHVLRIMTDFCNATKKPHALVNRVTSSLSEADQDFLLQLSTERPLHANLLPIRTVGVQGDCRTYSYVAALSSSGAPCWSKVFHLTKLISKICHNINRVVYVLGSPVTEDVTDITPTYLTPGILGKLREADHAAHSALSLSGYTAKVSQMPVVLVPVHFDRSADRHQPSCQHSVVLRPFVTADFMTGVAAQPGKHMPAEVVLKMAEAMMAVPGISRVMYDLTSKPPGTTEWE</sequence>
<dbReference type="CDD" id="cd01997">
    <property type="entry name" value="GMP_synthase_C"/>
    <property type="match status" value="1"/>
</dbReference>
<feature type="binding site" evidence="11">
    <location>
        <begin position="228"/>
        <end position="234"/>
    </location>
    <ligand>
        <name>ATP</name>
        <dbReference type="ChEBI" id="CHEBI:30616"/>
    </ligand>
</feature>
<dbReference type="PANTHER" id="PTHR11922">
    <property type="entry name" value="GMP SYNTHASE-RELATED"/>
    <property type="match status" value="1"/>
</dbReference>
<evidence type="ECO:0000256" key="4">
    <source>
        <dbReference type="ARBA" id="ARBA00022598"/>
    </source>
</evidence>
<keyword evidence="7 11" id="KW-0658">Purine biosynthesis</keyword>
<dbReference type="InterPro" id="IPR017926">
    <property type="entry name" value="GATASE"/>
</dbReference>
<gene>
    <name evidence="13" type="ORF">CAPTEDRAFT_224299</name>
</gene>
<evidence type="ECO:0000256" key="2">
    <source>
        <dbReference type="ARBA" id="ARBA00011738"/>
    </source>
</evidence>
<dbReference type="Pfam" id="PF00958">
    <property type="entry name" value="GMP_synt_C"/>
    <property type="match status" value="1"/>
</dbReference>
<evidence type="ECO:0000256" key="5">
    <source>
        <dbReference type="ARBA" id="ARBA00022741"/>
    </source>
</evidence>
<name>R7TZP7_CAPTE</name>
<dbReference type="InterPro" id="IPR014729">
    <property type="entry name" value="Rossmann-like_a/b/a_fold"/>
</dbReference>
<dbReference type="InterPro" id="IPR029062">
    <property type="entry name" value="Class_I_gatase-like"/>
</dbReference>
<dbReference type="EnsemblMetazoa" id="CapteT224299">
    <property type="protein sequence ID" value="CapteP224299"/>
    <property type="gene ID" value="CapteG224299"/>
</dbReference>
<keyword evidence="8 11" id="KW-0067">ATP-binding</keyword>
<dbReference type="OMA" id="IWQSFAV"/>
<dbReference type="Gene3D" id="3.40.50.620">
    <property type="entry name" value="HUPs"/>
    <property type="match status" value="1"/>
</dbReference>
<dbReference type="STRING" id="283909.R7TZP7"/>
<proteinExistence type="predicted"/>
<dbReference type="CDD" id="cd01742">
    <property type="entry name" value="GATase1_GMP_Synthase"/>
    <property type="match status" value="1"/>
</dbReference>
<dbReference type="InterPro" id="IPR025777">
    <property type="entry name" value="GMPS_ATP_PPase_dom"/>
</dbReference>
<keyword evidence="5 11" id="KW-0547">Nucleotide-binding</keyword>
<dbReference type="NCBIfam" id="TIGR00888">
    <property type="entry name" value="guaA_Nterm"/>
    <property type="match status" value="1"/>
</dbReference>
<evidence type="ECO:0000256" key="3">
    <source>
        <dbReference type="ARBA" id="ARBA00012746"/>
    </source>
</evidence>
<evidence type="ECO:0000256" key="9">
    <source>
        <dbReference type="ARBA" id="ARBA00022962"/>
    </source>
</evidence>
<dbReference type="InterPro" id="IPR001674">
    <property type="entry name" value="GMP_synth_C"/>
</dbReference>
<dbReference type="InterPro" id="IPR022310">
    <property type="entry name" value="NAD/GMP_synthase"/>
</dbReference>
<dbReference type="HOGENOM" id="CLU_014340_0_2_1"/>
<dbReference type="PROSITE" id="PS51273">
    <property type="entry name" value="GATASE_TYPE_1"/>
    <property type="match status" value="1"/>
</dbReference>
<keyword evidence="15" id="KW-1185">Reference proteome</keyword>
<organism evidence="13">
    <name type="scientific">Capitella teleta</name>
    <name type="common">Polychaete worm</name>
    <dbReference type="NCBI Taxonomy" id="283909"/>
    <lineage>
        <taxon>Eukaryota</taxon>
        <taxon>Metazoa</taxon>
        <taxon>Spiralia</taxon>
        <taxon>Lophotrochozoa</taxon>
        <taxon>Annelida</taxon>
        <taxon>Polychaeta</taxon>
        <taxon>Sedentaria</taxon>
        <taxon>Scolecida</taxon>
        <taxon>Capitellidae</taxon>
        <taxon>Capitella</taxon>
    </lineage>
</organism>
<reference evidence="13 15" key="2">
    <citation type="journal article" date="2013" name="Nature">
        <title>Insights into bilaterian evolution from three spiralian genomes.</title>
        <authorList>
            <person name="Simakov O."/>
            <person name="Marletaz F."/>
            <person name="Cho S.J."/>
            <person name="Edsinger-Gonzales E."/>
            <person name="Havlak P."/>
            <person name="Hellsten U."/>
            <person name="Kuo D.H."/>
            <person name="Larsson T."/>
            <person name="Lv J."/>
            <person name="Arendt D."/>
            <person name="Savage R."/>
            <person name="Osoegawa K."/>
            <person name="de Jong P."/>
            <person name="Grimwood J."/>
            <person name="Chapman J.A."/>
            <person name="Shapiro H."/>
            <person name="Aerts A."/>
            <person name="Otillar R.P."/>
            <person name="Terry A.Y."/>
            <person name="Boore J.L."/>
            <person name="Grigoriev I.V."/>
            <person name="Lindberg D.R."/>
            <person name="Seaver E.C."/>
            <person name="Weisblat D.A."/>
            <person name="Putnam N.H."/>
            <person name="Rokhsar D.S."/>
        </authorList>
    </citation>
    <scope>NUCLEOTIDE SEQUENCE</scope>
    <source>
        <strain evidence="13 15">I ESC-2004</strain>
    </source>
</reference>
<evidence type="ECO:0000256" key="1">
    <source>
        <dbReference type="ARBA" id="ARBA00005153"/>
    </source>
</evidence>
<accession>R7TZP7</accession>
<dbReference type="FunFam" id="3.40.50.620:FF:000044">
    <property type="entry name" value="GMP synthase [glutamine-hydrolyzing]"/>
    <property type="match status" value="1"/>
</dbReference>
<keyword evidence="4" id="KW-0436">Ligase</keyword>
<dbReference type="PRINTS" id="PR00097">
    <property type="entry name" value="ANTSNTHASEII"/>
</dbReference>
<dbReference type="Gene3D" id="3.40.50.880">
    <property type="match status" value="1"/>
</dbReference>
<dbReference type="PROSITE" id="PS51553">
    <property type="entry name" value="GMPS_ATP_PPASE"/>
    <property type="match status" value="1"/>
</dbReference>
<dbReference type="FunFam" id="3.40.50.880:FF:000013">
    <property type="entry name" value="GMP synthase [glutamine-hydrolyzing]"/>
    <property type="match status" value="1"/>
</dbReference>
<dbReference type="FunCoup" id="R7TZP7">
    <property type="interactions" value="1933"/>
</dbReference>
<evidence type="ECO:0000256" key="6">
    <source>
        <dbReference type="ARBA" id="ARBA00022749"/>
    </source>
</evidence>
<dbReference type="AlphaFoldDB" id="R7TZP7"/>
<comment type="pathway">
    <text evidence="1">Purine metabolism; GMP biosynthesis; GMP from XMP (L-Gln route): step 1/1.</text>
</comment>
<dbReference type="Pfam" id="PF00117">
    <property type="entry name" value="GATase"/>
    <property type="match status" value="1"/>
</dbReference>
<evidence type="ECO:0000256" key="10">
    <source>
        <dbReference type="ARBA" id="ARBA00031356"/>
    </source>
</evidence>
<evidence type="ECO:0000313" key="13">
    <source>
        <dbReference type="EMBL" id="ELT99234.1"/>
    </source>
</evidence>
<dbReference type="InterPro" id="IPR004739">
    <property type="entry name" value="GMP_synth_GATase"/>
</dbReference>
<protein>
    <recommendedName>
        <fullName evidence="3">GMP synthase (glutamine-hydrolyzing)</fullName>
        <ecNumber evidence="3">6.3.5.2</ecNumber>
    </recommendedName>
    <alternativeName>
        <fullName evidence="10">Glutamine amidotransferase</fullName>
    </alternativeName>
</protein>
<evidence type="ECO:0000313" key="14">
    <source>
        <dbReference type="EnsemblMetazoa" id="CapteP224299"/>
    </source>
</evidence>
<dbReference type="Pfam" id="PF02540">
    <property type="entry name" value="NAD_synthase"/>
    <property type="match status" value="1"/>
</dbReference>
<dbReference type="UniPathway" id="UPA00189">
    <property type="reaction ID" value="UER00296"/>
</dbReference>
<dbReference type="EMBL" id="AMQN01010128">
    <property type="status" value="NOT_ANNOTATED_CDS"/>
    <property type="molecule type" value="Genomic_DNA"/>
</dbReference>